<dbReference type="PANTHER" id="PTHR23099">
    <property type="entry name" value="TRANSCRIPTIONAL REGULATOR"/>
    <property type="match status" value="1"/>
</dbReference>
<dbReference type="SMART" id="SM00731">
    <property type="entry name" value="SprT"/>
    <property type="match status" value="1"/>
</dbReference>
<evidence type="ECO:0000313" key="3">
    <source>
        <dbReference type="EMBL" id="KAK1927357.1"/>
    </source>
</evidence>
<feature type="region of interest" description="Disordered" evidence="1">
    <location>
        <begin position="1"/>
        <end position="100"/>
    </location>
</feature>
<dbReference type="InterPro" id="IPR006640">
    <property type="entry name" value="SprT-like_domain"/>
</dbReference>
<organism evidence="3 4">
    <name type="scientific">Papiliotrema laurentii</name>
    <name type="common">Cryptococcus laurentii</name>
    <dbReference type="NCBI Taxonomy" id="5418"/>
    <lineage>
        <taxon>Eukaryota</taxon>
        <taxon>Fungi</taxon>
        <taxon>Dikarya</taxon>
        <taxon>Basidiomycota</taxon>
        <taxon>Agaricomycotina</taxon>
        <taxon>Tremellomycetes</taxon>
        <taxon>Tremellales</taxon>
        <taxon>Rhynchogastremaceae</taxon>
        <taxon>Papiliotrema</taxon>
    </lineage>
</organism>
<evidence type="ECO:0000259" key="2">
    <source>
        <dbReference type="SMART" id="SM00731"/>
    </source>
</evidence>
<feature type="compositionally biased region" description="Polar residues" evidence="1">
    <location>
        <begin position="22"/>
        <end position="40"/>
    </location>
</feature>
<evidence type="ECO:0000256" key="1">
    <source>
        <dbReference type="SAM" id="MobiDB-lite"/>
    </source>
</evidence>
<comment type="caution">
    <text evidence="3">The sequence shown here is derived from an EMBL/GenBank/DDBJ whole genome shotgun (WGS) entry which is preliminary data.</text>
</comment>
<feature type="domain" description="SprT-like" evidence="2">
    <location>
        <begin position="416"/>
        <end position="577"/>
    </location>
</feature>
<feature type="region of interest" description="Disordered" evidence="1">
    <location>
        <begin position="143"/>
        <end position="281"/>
    </location>
</feature>
<accession>A0AAD9FWG3</accession>
<feature type="compositionally biased region" description="Acidic residues" evidence="1">
    <location>
        <begin position="176"/>
        <end position="187"/>
    </location>
</feature>
<dbReference type="SUPFAM" id="SSF47095">
    <property type="entry name" value="HMG-box"/>
    <property type="match status" value="1"/>
</dbReference>
<gene>
    <name evidence="3" type="ORF">DB88DRAFT_477736</name>
</gene>
<dbReference type="Proteomes" id="UP001182556">
    <property type="component" value="Unassembled WGS sequence"/>
</dbReference>
<evidence type="ECO:0000313" key="4">
    <source>
        <dbReference type="Proteomes" id="UP001182556"/>
    </source>
</evidence>
<dbReference type="CDD" id="cd00084">
    <property type="entry name" value="HMG-box_SF"/>
    <property type="match status" value="1"/>
</dbReference>
<keyword evidence="4" id="KW-1185">Reference proteome</keyword>
<dbReference type="Pfam" id="PF10263">
    <property type="entry name" value="SprT-like"/>
    <property type="match status" value="1"/>
</dbReference>
<feature type="region of interest" description="Disordered" evidence="1">
    <location>
        <begin position="302"/>
        <end position="352"/>
    </location>
</feature>
<feature type="compositionally biased region" description="Acidic residues" evidence="1">
    <location>
        <begin position="312"/>
        <end position="325"/>
    </location>
</feature>
<dbReference type="PANTHER" id="PTHR23099:SF0">
    <property type="entry name" value="GERM CELL NUCLEAR ACIDIC PROTEIN"/>
    <property type="match status" value="1"/>
</dbReference>
<protein>
    <submittedName>
        <fullName evidence="3">SprT-like family-domain-containing protein</fullName>
    </submittedName>
</protein>
<feature type="region of interest" description="Disordered" evidence="1">
    <location>
        <begin position="373"/>
        <end position="413"/>
    </location>
</feature>
<feature type="compositionally biased region" description="Basic and acidic residues" evidence="1">
    <location>
        <begin position="326"/>
        <end position="342"/>
    </location>
</feature>
<dbReference type="GO" id="GO:0005634">
    <property type="term" value="C:nucleus"/>
    <property type="evidence" value="ECO:0007669"/>
    <property type="project" value="TreeGrafter"/>
</dbReference>
<dbReference type="EMBL" id="JAODAN010000001">
    <property type="protein sequence ID" value="KAK1927357.1"/>
    <property type="molecule type" value="Genomic_DNA"/>
</dbReference>
<dbReference type="GO" id="GO:0006950">
    <property type="term" value="P:response to stress"/>
    <property type="evidence" value="ECO:0007669"/>
    <property type="project" value="UniProtKB-ARBA"/>
</dbReference>
<dbReference type="InterPro" id="IPR036910">
    <property type="entry name" value="HMG_box_dom_sf"/>
</dbReference>
<sequence length="636" mass="71236">MLTSVTPRRSTRRPLATRKNVLATTTPSSRRGQTSKQVTVKANPIDVKPIIISDDENVKPSLTYTPSVRPGSSTAKRSQTSQHDVILSSPSGSRFRREEVKAERTAAFTLDSLTKELDDIASTLEHESQSTPSQAAIADLFSADSPDYKPDPWSSPPVSPRSPLRDDRVSRIAESPAEEEAGEDEPELLPAFWGDEPGSSMADVDDTIHDHRPTVPFTPRSAASRSRFEKLQSLVQARQTPTTSRRARRPTNVKSEMSEQSEEGDSERTSPTGAYDLERHYDTSLGSLRDFIVSDSDVSDGEIEPIAIFVDSDSDEGEGEGEGEEGVSKGRRSPDRTCSHDSPDDDFDVTDGGVLVYSPVNKTVRLPDLSELYLGSSDEEPGSSRRRTPARRSKPEPLQPTPRSRKTDSNWTKTRERIAQAMFDDLNRRVFEGKLAEATIEWNKRLLTTAGVAKGTRQRQPDGTRRTKAKIELSDKVLTTEEQINNTVAHEMCHVACYMISDAWNHGHGKIFKAWGRKVMRARPDIEVTTTHNYTIEFKYQWKCSNEKCFVVYRRHSKSIDTQKEGCWRCNSKLVPLFATKSATPFQAYLKDNMKLAKAAMRGAKHGDVMRALSERWKEAPEGDHQAYWRGRAATY</sequence>
<dbReference type="AlphaFoldDB" id="A0AAD9FWG3"/>
<name>A0AAD9FWG3_PAPLA</name>
<feature type="compositionally biased region" description="Polar residues" evidence="1">
    <location>
        <begin position="60"/>
        <end position="92"/>
    </location>
</feature>
<proteinExistence type="predicted"/>
<reference evidence="3" key="1">
    <citation type="submission" date="2023-02" db="EMBL/GenBank/DDBJ databases">
        <title>Identification and recombinant expression of a fungal hydrolase from Papiliotrema laurentii that hydrolyzes apple cutin and clears colloidal polyester polyurethane.</title>
        <authorList>
            <consortium name="DOE Joint Genome Institute"/>
            <person name="Roman V.A."/>
            <person name="Bojanowski C."/>
            <person name="Crable B.R."/>
            <person name="Wagner D.N."/>
            <person name="Hung C.S."/>
            <person name="Nadeau L.J."/>
            <person name="Schratz L."/>
            <person name="Haridas S."/>
            <person name="Pangilinan J."/>
            <person name="Lipzen A."/>
            <person name="Na H."/>
            <person name="Yan M."/>
            <person name="Ng V."/>
            <person name="Grigoriev I.V."/>
            <person name="Spatafora J.W."/>
            <person name="Barlow D."/>
            <person name="Biffinger J."/>
            <person name="Kelley-Loughnane N."/>
            <person name="Varaljay V.A."/>
            <person name="Crookes-Goodson W.J."/>
        </authorList>
    </citation>
    <scope>NUCLEOTIDE SEQUENCE</scope>
    <source>
        <strain evidence="3">5307AH</strain>
    </source>
</reference>